<feature type="domain" description="DUF397" evidence="1">
    <location>
        <begin position="9"/>
        <end position="61"/>
    </location>
</feature>
<dbReference type="AlphaFoldDB" id="A0A543IA22"/>
<dbReference type="EMBL" id="VFPO01000001">
    <property type="protein sequence ID" value="TQM67350.1"/>
    <property type="molecule type" value="Genomic_DNA"/>
</dbReference>
<dbReference type="RefSeq" id="WP_141966364.1">
    <property type="nucleotide sequence ID" value="NZ_VFPO01000001.1"/>
</dbReference>
<organism evidence="2 3">
    <name type="scientific">Actinomadura hallensis</name>
    <dbReference type="NCBI Taxonomy" id="337895"/>
    <lineage>
        <taxon>Bacteria</taxon>
        <taxon>Bacillati</taxon>
        <taxon>Actinomycetota</taxon>
        <taxon>Actinomycetes</taxon>
        <taxon>Streptosporangiales</taxon>
        <taxon>Thermomonosporaceae</taxon>
        <taxon>Actinomadura</taxon>
    </lineage>
</organism>
<reference evidence="2 3" key="1">
    <citation type="submission" date="2019-06" db="EMBL/GenBank/DDBJ databases">
        <title>Sequencing the genomes of 1000 actinobacteria strains.</title>
        <authorList>
            <person name="Klenk H.-P."/>
        </authorList>
    </citation>
    <scope>NUCLEOTIDE SEQUENCE [LARGE SCALE GENOMIC DNA]</scope>
    <source>
        <strain evidence="2 3">DSM 45043</strain>
    </source>
</reference>
<keyword evidence="3" id="KW-1185">Reference proteome</keyword>
<evidence type="ECO:0000313" key="3">
    <source>
        <dbReference type="Proteomes" id="UP000316706"/>
    </source>
</evidence>
<protein>
    <submittedName>
        <fullName evidence="2">Uncharacterized protein DUF397</fullName>
    </submittedName>
</protein>
<dbReference type="InterPro" id="IPR007278">
    <property type="entry name" value="DUF397"/>
</dbReference>
<dbReference type="Pfam" id="PF04149">
    <property type="entry name" value="DUF397"/>
    <property type="match status" value="1"/>
</dbReference>
<name>A0A543IA22_9ACTN</name>
<dbReference type="OrthoDB" id="4301277at2"/>
<proteinExistence type="predicted"/>
<dbReference type="Proteomes" id="UP000316706">
    <property type="component" value="Unassembled WGS sequence"/>
</dbReference>
<evidence type="ECO:0000313" key="2">
    <source>
        <dbReference type="EMBL" id="TQM67350.1"/>
    </source>
</evidence>
<comment type="caution">
    <text evidence="2">The sequence shown here is derived from an EMBL/GenBank/DDBJ whole genome shotgun (WGS) entry which is preliminary data.</text>
</comment>
<gene>
    <name evidence="2" type="ORF">FHX41_0961</name>
</gene>
<sequence length="68" mass="7111">MDRLALRRATWRKSSRSKASSNCVEVAGLRSGVGIRDSKSPAGPTLTVTAAAWAAFVNVAKAGEHDLG</sequence>
<accession>A0A543IA22</accession>
<evidence type="ECO:0000259" key="1">
    <source>
        <dbReference type="Pfam" id="PF04149"/>
    </source>
</evidence>